<protein>
    <recommendedName>
        <fullName evidence="12">Nesprin-3</fullName>
    </recommendedName>
    <alternativeName>
        <fullName evidence="13">KASH domain-containing protein 3</fullName>
    </alternativeName>
    <alternativeName>
        <fullName evidence="14">Nuclear envelope spectrin repeat protein 3</fullName>
    </alternativeName>
</protein>
<accession>A0A212CSZ8</accession>
<keyword evidence="15" id="KW-0175">Coiled coil</keyword>
<evidence type="ECO:0000313" key="18">
    <source>
        <dbReference type="EMBL" id="OWK09113.1"/>
    </source>
</evidence>
<dbReference type="GO" id="GO:0007097">
    <property type="term" value="P:nuclear migration"/>
    <property type="evidence" value="ECO:0007669"/>
    <property type="project" value="TreeGrafter"/>
</dbReference>
<dbReference type="SMART" id="SM00150">
    <property type="entry name" value="SPEC"/>
    <property type="match status" value="3"/>
</dbReference>
<evidence type="ECO:0000256" key="10">
    <source>
        <dbReference type="ARBA" id="ARBA00046312"/>
    </source>
</evidence>
<sequence>MKCCREWFCKAKVDVVLQAAEALLACCHEDQKTEILAQLRDIKAQWEETVTYMTHCHSRIEWVWLHWSEYLRARDEFYRWFQKMTVALAPPVELQPSLKEKQWQLDHAQVLLHNADHQAVLLDRLLEEAASLFNRIGDPSVDDAAQQRMKAEYDAVKAKAQDRVDLLEQVTREHECFQASVDEFQLWLKAVVERVHGCMGRKCRLSTQDRLSALQGIANDFPKGEESLKRLQQQAVGVIQNTSPLGAEKITRDLEEMRDVLEKLRGLWEEEEGRLRDLVKSKGACEQQRGQLEAELAEFKKDLQRLAEEGLGTTAKAATEDELVARWRLNSATRVALAAEEPRVDRLQAQLKELLVSPQDPQPLSDSVVAAIQEYQRMKAKSSRLRNAAATELWQRFQRHLQDLQLWRELAQRLLDVTASLPDPPSIHTFLPQIEAALMESSRLKEQLTMLQLKKDLLGSIFGPERATALLEQVATSSLLAQHKDFGATLEPLQKKLSDLQIRVQAENGLRRDLPEKQAQLLRLQGLQEEGMDLGSQVEAMRPVFQGNPNHQHKMDQLSADHQALQRSLEDLLEGRQQSLQEHCTFNHELLKLRQWISVITQKLEAHCGDTAPWDAQSREAEVERLLAEFPEKEAQLPVMEALGRLVMEASSLEGAAVVQGELEELTESWKALRQLEESLLSLIRNQQLQRTTEVDSGKKMIFTNNIPKTGFLILPTDLTSRHRRQAGLLREEGGSLEGHSQSLRNFELWLQEENSKLVRIIAMKTATAEDLRTRETKLQELEARIPEGQHLFENLLHLRPARRSSDELEDLRYRWMLYKSKLKDSSHLLTQSPPGEPTGFRKVPCLPSAPHRLEGRASGGLVGLGCWGRTPGLSGRMHSAYSAQTGHGGVSKDTVSDYAVTTGVNRRVQGEPDHSRPLDLVAI</sequence>
<dbReference type="PANTHER" id="PTHR47535">
    <property type="entry name" value="MUSCLE-SPECIFIC PROTEIN 300 KDA, ISOFORM G"/>
    <property type="match status" value="1"/>
</dbReference>
<name>A0A212CSZ8_CEREH</name>
<dbReference type="PANTHER" id="PTHR47535:SF2">
    <property type="entry name" value="NESPRIN-3"/>
    <property type="match status" value="1"/>
</dbReference>
<dbReference type="SUPFAM" id="SSF46966">
    <property type="entry name" value="Spectrin repeat"/>
    <property type="match status" value="3"/>
</dbReference>
<dbReference type="GO" id="GO:0005791">
    <property type="term" value="C:rough endoplasmic reticulum"/>
    <property type="evidence" value="ECO:0007669"/>
    <property type="project" value="UniProtKB-SubCell"/>
</dbReference>
<dbReference type="Proteomes" id="UP000242450">
    <property type="component" value="Chromosome 13"/>
</dbReference>
<reference evidence="18 19" key="1">
    <citation type="journal article" date="2018" name="Mol. Genet. Genomics">
        <title>The red deer Cervus elaphus genome CerEla1.0: sequencing, annotating, genes, and chromosomes.</title>
        <authorList>
            <person name="Bana N.A."/>
            <person name="Nyiri A."/>
            <person name="Nagy J."/>
            <person name="Frank K."/>
            <person name="Nagy T."/>
            <person name="Steger V."/>
            <person name="Schiller M."/>
            <person name="Lakatos P."/>
            <person name="Sugar L."/>
            <person name="Horn P."/>
            <person name="Barta E."/>
            <person name="Orosz L."/>
        </authorList>
    </citation>
    <scope>NUCLEOTIDE SEQUENCE [LARGE SCALE GENOMIC DNA]</scope>
    <source>
        <strain evidence="18">Hungarian</strain>
    </source>
</reference>
<feature type="coiled-coil region" evidence="15">
    <location>
        <begin position="247"/>
        <end position="309"/>
    </location>
</feature>
<keyword evidence="5" id="KW-0256">Endoplasmic reticulum</keyword>
<comment type="caution">
    <text evidence="18">The sequence shown here is derived from an EMBL/GenBank/DDBJ whole genome shotgun (WGS) entry which is preliminary data.</text>
</comment>
<keyword evidence="6" id="KW-1133">Transmembrane helix</keyword>
<dbReference type="InterPro" id="IPR052403">
    <property type="entry name" value="LINC-complex_assoc"/>
</dbReference>
<evidence type="ECO:0000256" key="13">
    <source>
        <dbReference type="ARBA" id="ARBA00077501"/>
    </source>
</evidence>
<dbReference type="OrthoDB" id="9838382at2759"/>
<comment type="similarity">
    <text evidence="2">Belongs to the nesprin family.</text>
</comment>
<dbReference type="FunFam" id="1.20.58.60:FF:000247">
    <property type="entry name" value="Spectrin repeat-containing, nuclear envelope family member 3"/>
    <property type="match status" value="1"/>
</dbReference>
<proteinExistence type="inferred from homology"/>
<gene>
    <name evidence="18" type="ORF">Celaphus_00015522</name>
</gene>
<dbReference type="GO" id="GO:0051015">
    <property type="term" value="F:actin filament binding"/>
    <property type="evidence" value="ECO:0007669"/>
    <property type="project" value="TreeGrafter"/>
</dbReference>
<evidence type="ECO:0000256" key="5">
    <source>
        <dbReference type="ARBA" id="ARBA00022824"/>
    </source>
</evidence>
<keyword evidence="19" id="KW-1185">Reference proteome</keyword>
<evidence type="ECO:0000256" key="15">
    <source>
        <dbReference type="SAM" id="Coils"/>
    </source>
</evidence>
<dbReference type="EMBL" id="MKHE01000013">
    <property type="protein sequence ID" value="OWK09113.1"/>
    <property type="molecule type" value="Genomic_DNA"/>
</dbReference>
<dbReference type="InterPro" id="IPR057933">
    <property type="entry name" value="SYNE3_dom"/>
</dbReference>
<dbReference type="Pfam" id="PF25803">
    <property type="entry name" value="Spectrin_SYNE1_2"/>
    <property type="match status" value="1"/>
</dbReference>
<keyword evidence="9" id="KW-0539">Nucleus</keyword>
<comment type="subcellular location">
    <subcellularLocation>
        <location evidence="10">Nucleus outer membrane</location>
        <topology evidence="10">Single-pass type IV membrane protein</topology>
    </subcellularLocation>
    <subcellularLocation>
        <location evidence="1">Rough endoplasmic reticulum</location>
    </subcellularLocation>
</comment>
<evidence type="ECO:0000256" key="14">
    <source>
        <dbReference type="ARBA" id="ARBA00079239"/>
    </source>
</evidence>
<evidence type="ECO:0000259" key="17">
    <source>
        <dbReference type="Pfam" id="PF25804"/>
    </source>
</evidence>
<dbReference type="GO" id="GO:0005640">
    <property type="term" value="C:nuclear outer membrane"/>
    <property type="evidence" value="ECO:0007669"/>
    <property type="project" value="UniProtKB-SubCell"/>
</dbReference>
<evidence type="ECO:0000256" key="8">
    <source>
        <dbReference type="ARBA" id="ARBA00023157"/>
    </source>
</evidence>
<evidence type="ECO:0000256" key="2">
    <source>
        <dbReference type="ARBA" id="ARBA00008619"/>
    </source>
</evidence>
<evidence type="ECO:0000259" key="16">
    <source>
        <dbReference type="Pfam" id="PF25803"/>
    </source>
</evidence>
<keyword evidence="3" id="KW-0812">Transmembrane</keyword>
<evidence type="ECO:0000256" key="1">
    <source>
        <dbReference type="ARBA" id="ARBA00004427"/>
    </source>
</evidence>
<dbReference type="AlphaFoldDB" id="A0A212CSZ8"/>
<dbReference type="Gene3D" id="1.20.58.60">
    <property type="match status" value="3"/>
</dbReference>
<keyword evidence="8" id="KW-1015">Disulfide bond</keyword>
<dbReference type="FunFam" id="1.20.58.60:FF:000417">
    <property type="entry name" value="Spectrin repeat containing nuclear envelope family member 3"/>
    <property type="match status" value="1"/>
</dbReference>
<dbReference type="InterPro" id="IPR057932">
    <property type="entry name" value="Spectrin_SYNE1_3"/>
</dbReference>
<evidence type="ECO:0000256" key="4">
    <source>
        <dbReference type="ARBA" id="ARBA00022737"/>
    </source>
</evidence>
<evidence type="ECO:0000256" key="12">
    <source>
        <dbReference type="ARBA" id="ARBA00074125"/>
    </source>
</evidence>
<dbReference type="Pfam" id="PF25804">
    <property type="entry name" value="SYNE3"/>
    <property type="match status" value="1"/>
</dbReference>
<feature type="domain" description="Nesprin-3" evidence="17">
    <location>
        <begin position="742"/>
        <end position="824"/>
    </location>
</feature>
<comment type="function">
    <text evidence="11">As a component of the LINC (LInker of Nucleoskeleton and Cytoskeleton) complex involved in the connection between the nuclear lamina and the cytoskeleton. The nucleocytoplasmic interactions established by the LINC complex play an important role in the transmission of mechanical forces across the nuclear envelope and in nuclear movement and positioning. Probable anchoring protein which tethers the nucleus to the cytoskeleton by binding PLEC which can associate with the intermediate filament system. Plays a role in the regulation of aortic epithelial cell morphology, and is required for flow-induced centrosome polarization and directional migration in aortic endothelial cells.</text>
</comment>
<evidence type="ECO:0000313" key="19">
    <source>
        <dbReference type="Proteomes" id="UP000242450"/>
    </source>
</evidence>
<feature type="domain" description="Nesprin-1/3 spectrin repeats region" evidence="16">
    <location>
        <begin position="281"/>
        <end position="393"/>
    </location>
</feature>
<evidence type="ECO:0000256" key="9">
    <source>
        <dbReference type="ARBA" id="ARBA00023242"/>
    </source>
</evidence>
<organism evidence="18 19">
    <name type="scientific">Cervus elaphus hippelaphus</name>
    <name type="common">European red deer</name>
    <dbReference type="NCBI Taxonomy" id="46360"/>
    <lineage>
        <taxon>Eukaryota</taxon>
        <taxon>Metazoa</taxon>
        <taxon>Chordata</taxon>
        <taxon>Craniata</taxon>
        <taxon>Vertebrata</taxon>
        <taxon>Euteleostomi</taxon>
        <taxon>Mammalia</taxon>
        <taxon>Eutheria</taxon>
        <taxon>Laurasiatheria</taxon>
        <taxon>Artiodactyla</taxon>
        <taxon>Ruminantia</taxon>
        <taxon>Pecora</taxon>
        <taxon>Cervidae</taxon>
        <taxon>Cervinae</taxon>
        <taxon>Cervus</taxon>
    </lineage>
</organism>
<dbReference type="InterPro" id="IPR018159">
    <property type="entry name" value="Spectrin/alpha-actinin"/>
</dbReference>
<evidence type="ECO:0000256" key="3">
    <source>
        <dbReference type="ARBA" id="ARBA00022692"/>
    </source>
</evidence>
<keyword evidence="7" id="KW-0472">Membrane</keyword>
<evidence type="ECO:0000256" key="6">
    <source>
        <dbReference type="ARBA" id="ARBA00022989"/>
    </source>
</evidence>
<evidence type="ECO:0000256" key="7">
    <source>
        <dbReference type="ARBA" id="ARBA00023136"/>
    </source>
</evidence>
<keyword evidence="4" id="KW-0677">Repeat</keyword>
<evidence type="ECO:0000256" key="11">
    <source>
        <dbReference type="ARBA" id="ARBA00058355"/>
    </source>
</evidence>
<dbReference type="GO" id="GO:0034993">
    <property type="term" value="C:meiotic nuclear membrane microtubule tethering complex"/>
    <property type="evidence" value="ECO:0007669"/>
    <property type="project" value="UniProtKB-ARBA"/>
</dbReference>